<organism evidence="2 3">
    <name type="scientific">Vibrio gigantis</name>
    <dbReference type="NCBI Taxonomy" id="296199"/>
    <lineage>
        <taxon>Bacteria</taxon>
        <taxon>Pseudomonadati</taxon>
        <taxon>Pseudomonadota</taxon>
        <taxon>Gammaproteobacteria</taxon>
        <taxon>Vibrionales</taxon>
        <taxon>Vibrionaceae</taxon>
        <taxon>Vibrio</taxon>
    </lineage>
</organism>
<dbReference type="EMBL" id="VXJS01000002">
    <property type="protein sequence ID" value="KAA8679487.1"/>
    <property type="molecule type" value="Genomic_DNA"/>
</dbReference>
<evidence type="ECO:0000313" key="3">
    <source>
        <dbReference type="Proteomes" id="UP000322521"/>
    </source>
</evidence>
<feature type="signal peptide" evidence="1">
    <location>
        <begin position="1"/>
        <end position="20"/>
    </location>
</feature>
<feature type="chain" id="PRO_5024391525" evidence="1">
    <location>
        <begin position="21"/>
        <end position="106"/>
    </location>
</feature>
<accession>A0A5M9P2L7</accession>
<keyword evidence="1" id="KW-0732">Signal</keyword>
<reference evidence="2 3" key="1">
    <citation type="submission" date="2019-09" db="EMBL/GenBank/DDBJ databases">
        <title>Draft genome sequence of various Type strains from the CCUG.</title>
        <authorList>
            <person name="Pineiro-Iglesias B."/>
            <person name="Tunovic T."/>
            <person name="Unosson C."/>
            <person name="Inganas E."/>
            <person name="Ohlen M."/>
            <person name="Cardew S."/>
            <person name="Jensie-Markopoulos S."/>
            <person name="Salva-Serra F."/>
            <person name="Jaen-Luchoro D."/>
            <person name="Karlsson R."/>
            <person name="Svensson-Stadler L."/>
            <person name="Chun J."/>
            <person name="Moore E."/>
        </authorList>
    </citation>
    <scope>NUCLEOTIDE SEQUENCE [LARGE SCALE GENOMIC DNA]</scope>
    <source>
        <strain evidence="2 3">CCUG 56969T</strain>
    </source>
</reference>
<dbReference type="Proteomes" id="UP000322521">
    <property type="component" value="Unassembled WGS sequence"/>
</dbReference>
<dbReference type="RefSeq" id="WP_086714116.1">
    <property type="nucleotide sequence ID" value="NZ_AP025493.1"/>
</dbReference>
<sequence length="106" mass="12021">MKLIKTLALSLIVLTTNAYAITDASKIGANSGAMNYCYDNFSDAGQSSKYKILKMKTYERYRDLPSDERARALLMKTAAEDGEYLGDPLDKNRCNSLRKMLYIQYN</sequence>
<gene>
    <name evidence="2" type="ORF">F4W18_04435</name>
</gene>
<proteinExistence type="predicted"/>
<evidence type="ECO:0000313" key="2">
    <source>
        <dbReference type="EMBL" id="KAA8679487.1"/>
    </source>
</evidence>
<dbReference type="OrthoDB" id="5891035at2"/>
<evidence type="ECO:0000256" key="1">
    <source>
        <dbReference type="SAM" id="SignalP"/>
    </source>
</evidence>
<keyword evidence="3" id="KW-1185">Reference proteome</keyword>
<name>A0A5M9P2L7_9VIBR</name>
<dbReference type="AlphaFoldDB" id="A0A5M9P2L7"/>
<comment type="caution">
    <text evidence="2">The sequence shown here is derived from an EMBL/GenBank/DDBJ whole genome shotgun (WGS) entry which is preliminary data.</text>
</comment>
<protein>
    <submittedName>
        <fullName evidence="2">Uncharacterized protein</fullName>
    </submittedName>
</protein>